<dbReference type="InterPro" id="IPR002172">
    <property type="entry name" value="LDrepeatLR_classA_rpt"/>
</dbReference>
<reference evidence="9 10" key="1">
    <citation type="submission" date="2020-08" db="EMBL/GenBank/DDBJ databases">
        <authorList>
            <person name="Hejnol A."/>
        </authorList>
    </citation>
    <scope>NUCLEOTIDE SEQUENCE [LARGE SCALE GENOMIC DNA]</scope>
</reference>
<dbReference type="PRINTS" id="PR00261">
    <property type="entry name" value="LDLRECEPTOR"/>
</dbReference>
<dbReference type="SMART" id="SM00192">
    <property type="entry name" value="LDLa"/>
    <property type="match status" value="4"/>
</dbReference>
<dbReference type="Gene3D" id="4.10.1220.10">
    <property type="entry name" value="EGF-type module"/>
    <property type="match status" value="1"/>
</dbReference>
<keyword evidence="10" id="KW-1185">Reference proteome</keyword>
<dbReference type="PROSITE" id="PS50068">
    <property type="entry name" value="LDLRA_2"/>
    <property type="match status" value="3"/>
</dbReference>
<evidence type="ECO:0000256" key="4">
    <source>
        <dbReference type="ARBA" id="ARBA00022737"/>
    </source>
</evidence>
<proteinExistence type="predicted"/>
<gene>
    <name evidence="9" type="ORF">DGYR_LOCUS13457</name>
</gene>
<dbReference type="Gene3D" id="4.10.400.10">
    <property type="entry name" value="Low-density Lipoprotein Receptor"/>
    <property type="match status" value="1"/>
</dbReference>
<feature type="disulfide bond" evidence="8">
    <location>
        <begin position="240"/>
        <end position="255"/>
    </location>
</feature>
<dbReference type="InterPro" id="IPR023415">
    <property type="entry name" value="LDLR_class-A_CS"/>
</dbReference>
<dbReference type="OrthoDB" id="10013209at2759"/>
<dbReference type="Pfam" id="PF00057">
    <property type="entry name" value="Ldl_recept_a"/>
    <property type="match status" value="2"/>
</dbReference>
<dbReference type="SUPFAM" id="SSF57424">
    <property type="entry name" value="LDL receptor-like module"/>
    <property type="match status" value="4"/>
</dbReference>
<protein>
    <submittedName>
        <fullName evidence="9">DgyrCDS14371</fullName>
    </submittedName>
</protein>
<comment type="caution">
    <text evidence="9">The sequence shown here is derived from an EMBL/GenBank/DDBJ whole genome shotgun (WGS) entry which is preliminary data.</text>
</comment>
<feature type="disulfide bond" evidence="8">
    <location>
        <begin position="228"/>
        <end position="246"/>
    </location>
</feature>
<evidence type="ECO:0000256" key="7">
    <source>
        <dbReference type="ARBA" id="ARBA00023157"/>
    </source>
</evidence>
<dbReference type="CDD" id="cd00112">
    <property type="entry name" value="LDLa"/>
    <property type="match status" value="2"/>
</dbReference>
<dbReference type="PROSITE" id="PS01209">
    <property type="entry name" value="LDLRA_1"/>
    <property type="match status" value="1"/>
</dbReference>
<evidence type="ECO:0000256" key="8">
    <source>
        <dbReference type="PROSITE-ProRule" id="PRU00124"/>
    </source>
</evidence>
<feature type="disulfide bond" evidence="8">
    <location>
        <begin position="163"/>
        <end position="178"/>
    </location>
</feature>
<dbReference type="GO" id="GO:0016192">
    <property type="term" value="P:vesicle-mediated transport"/>
    <property type="evidence" value="ECO:0007669"/>
    <property type="project" value="UniProtKB-ARBA"/>
</dbReference>
<organism evidence="9 10">
    <name type="scientific">Dimorphilus gyrociliatus</name>
    <dbReference type="NCBI Taxonomy" id="2664684"/>
    <lineage>
        <taxon>Eukaryota</taxon>
        <taxon>Metazoa</taxon>
        <taxon>Spiralia</taxon>
        <taxon>Lophotrochozoa</taxon>
        <taxon>Annelida</taxon>
        <taxon>Polychaeta</taxon>
        <taxon>Polychaeta incertae sedis</taxon>
        <taxon>Dinophilidae</taxon>
        <taxon>Dimorphilus</taxon>
    </lineage>
</organism>
<keyword evidence="5" id="KW-1133">Transmembrane helix</keyword>
<accession>A0A7I8WDE0</accession>
<dbReference type="EMBL" id="CAJFCJ010000034">
    <property type="protein sequence ID" value="CAD5126200.1"/>
    <property type="molecule type" value="Genomic_DNA"/>
</dbReference>
<evidence type="ECO:0000256" key="3">
    <source>
        <dbReference type="ARBA" id="ARBA00022692"/>
    </source>
</evidence>
<evidence type="ECO:0000256" key="5">
    <source>
        <dbReference type="ARBA" id="ARBA00022989"/>
    </source>
</evidence>
<evidence type="ECO:0000256" key="1">
    <source>
        <dbReference type="ARBA" id="ARBA00004167"/>
    </source>
</evidence>
<dbReference type="Proteomes" id="UP000549394">
    <property type="component" value="Unassembled WGS sequence"/>
</dbReference>
<dbReference type="AlphaFoldDB" id="A0A7I8WDE0"/>
<dbReference type="GO" id="GO:0012505">
    <property type="term" value="C:endomembrane system"/>
    <property type="evidence" value="ECO:0007669"/>
    <property type="project" value="UniProtKB-SubCell"/>
</dbReference>
<feature type="disulfide bond" evidence="8">
    <location>
        <begin position="199"/>
        <end position="214"/>
    </location>
</feature>
<dbReference type="GO" id="GO:0005886">
    <property type="term" value="C:plasma membrane"/>
    <property type="evidence" value="ECO:0007669"/>
    <property type="project" value="TreeGrafter"/>
</dbReference>
<sequence>MTLLGISSQDEARFISYAVISKTAGMDVPDEKSLSQSLKVPLGVKDAKDTLNTDNVPLNVIGMWMIYPQGCKISTVFEPAFSWNKEKCMYLSAYENMIYYGFKAIKCSKLLFTNVICEYRKGFQGVELVGNLIHNNIINTKNDSKFSFKCEIDEFFINVKYKCDGQNDCFDGSDESNCPVIHYYNCDNDTKRITVGQICDNIRDCKDNFDEKNCLEKEDCNLQINYKCKNNECVSRSSVCDKIRDCMDNSDEENCYQPYYENIFARDYIYCNDGKYHEIEATCDKRYDCEDRSDEDLRHCTS</sequence>
<dbReference type="InterPro" id="IPR050685">
    <property type="entry name" value="LDLR"/>
</dbReference>
<comment type="subcellular location">
    <subcellularLocation>
        <location evidence="2">Endomembrane system</location>
    </subcellularLocation>
    <subcellularLocation>
        <location evidence="1">Membrane</location>
        <topology evidence="1">Single-pass membrane protein</topology>
    </subcellularLocation>
</comment>
<keyword evidence="6" id="KW-0472">Membrane</keyword>
<evidence type="ECO:0000256" key="2">
    <source>
        <dbReference type="ARBA" id="ARBA00004308"/>
    </source>
</evidence>
<evidence type="ECO:0000313" key="9">
    <source>
        <dbReference type="EMBL" id="CAD5126200.1"/>
    </source>
</evidence>
<keyword evidence="4" id="KW-0677">Repeat</keyword>
<name>A0A7I8WDE0_9ANNE</name>
<evidence type="ECO:0000256" key="6">
    <source>
        <dbReference type="ARBA" id="ARBA00023136"/>
    </source>
</evidence>
<dbReference type="PANTHER" id="PTHR24270">
    <property type="entry name" value="LOW-DENSITY LIPOPROTEIN RECEPTOR-RELATED"/>
    <property type="match status" value="1"/>
</dbReference>
<comment type="caution">
    <text evidence="8">Lacks conserved residue(s) required for the propagation of feature annotation.</text>
</comment>
<keyword evidence="3" id="KW-0812">Transmembrane</keyword>
<evidence type="ECO:0000313" key="10">
    <source>
        <dbReference type="Proteomes" id="UP000549394"/>
    </source>
</evidence>
<dbReference type="InterPro" id="IPR036055">
    <property type="entry name" value="LDL_receptor-like_sf"/>
</dbReference>
<keyword evidence="7 8" id="KW-1015">Disulfide bond</keyword>